<keyword evidence="2" id="KW-1185">Reference proteome</keyword>
<name>A0A229UQ03_9BACL</name>
<evidence type="ECO:0000313" key="1">
    <source>
        <dbReference type="EMBL" id="OXM85444.1"/>
    </source>
</evidence>
<dbReference type="AlphaFoldDB" id="A0A229UQ03"/>
<dbReference type="InterPro" id="IPR053161">
    <property type="entry name" value="Ulvan_degrading_GH"/>
</dbReference>
<dbReference type="Pfam" id="PF17132">
    <property type="entry name" value="Glyco_hydro_106"/>
    <property type="match status" value="1"/>
</dbReference>
<dbReference type="EMBL" id="NMQW01000022">
    <property type="protein sequence ID" value="OXM85444.1"/>
    <property type="molecule type" value="Genomic_DNA"/>
</dbReference>
<evidence type="ECO:0000313" key="2">
    <source>
        <dbReference type="Proteomes" id="UP000215509"/>
    </source>
</evidence>
<reference evidence="1 2" key="1">
    <citation type="submission" date="2017-07" db="EMBL/GenBank/DDBJ databases">
        <title>Genome sequencing and assembly of Paenibacillus rigui.</title>
        <authorList>
            <person name="Mayilraj S."/>
        </authorList>
    </citation>
    <scope>NUCLEOTIDE SEQUENCE [LARGE SCALE GENOMIC DNA]</scope>
    <source>
        <strain evidence="1 2">JCM 16352</strain>
    </source>
</reference>
<dbReference type="PANTHER" id="PTHR36848:SF2">
    <property type="entry name" value="SECRETED PROTEIN"/>
    <property type="match status" value="1"/>
</dbReference>
<dbReference type="OrthoDB" id="9761519at2"/>
<dbReference type="Proteomes" id="UP000215509">
    <property type="component" value="Unassembled WGS sequence"/>
</dbReference>
<sequence length="1047" mass="118965">MKEQKALKKDFSNPPAAYRSMPFWSWNDALCEEELVRQIEDMNEQGVGGFFMHSREGLETVYMGEEWMGAVKASVSRAESLGMHAWLYDEDRWPSGSAGGNVPALGDEYRAKGLTIEVTREAFEPHPDVIALFKAELDGMHLGRCDRLSLHETPQLATREMLLVFRIEVSAASEWFNGEAPPDSMNEETVSRFIEMTYEVYRAEIGEQFGKTVKGVFTDEPSVHDRNCRFTPGRGWLPWTYRFKEYFMKQRGYDLTDLLPYLYFDGEHSSAARHDYWRTVSEKYCNAYSKQISEWCERHDLAFTGHYLWESALGVATRVSGAIMPHYRYQHVPGIDMLCEQTDEYMTVKQCTSVANQFGRKFVISETYGCAGWEFTFEGQKWMGDWQYVLGINVRSQHLAQYSIRGCRKRDYPPFFNYQTNWWKYNRVVEDYFARIGLVMTEGKPIRDILVLHPASTAWTMLGTNPYGSESRGKDRDIPGIDEYGYSYNDLLKLLAHSHYDFDLGDETIMAEAGAVRDRKLYVEQAGYALVILPPIRTLLQSTYELLQQYLDAGGRVLALTPGAEMIEGRASAEAAKLYEHPGVTAVSGQEEAIRELERLMPRLVSIQNTYGAEAPELLYLLKETDSYYSLFVVNNDRSRSIDATIFIGAAGRLEQWDALTGRIQEIAAVSTADRGIRFHAHFGPADSRLYVIYKEQSPLESSAEVPAAGEAVASTAVLAAITDTAGAALMQAFGPVFRFTRTMPNVLTIDTCRYRIGNAEWSAEEEEIWSAQRRIREQLGMRQIYANGMTQRYKWIHEPHPKNGTPVAFRMTFDVAELPASGVELVIEGAEHYRILLNGIDASHPPAGWFVDRSMDRVPLSGIVQGLNELELQCLYHQAMEVEDVYLIGDFAVNPDRRIVKEPEFLRAGDWCLQGYFHYNGSMVYHADYEHFTESDRRIILELGDCSAVTTEIRVNGQSAGHIPWKSADGVDLTPLLVQGSNRLEIEVMGSPRNMFGPFHQALGSSPTTSWESFRKEGKEYTPQYLIQPYGLLGQVKLWSVTDGRL</sequence>
<dbReference type="PANTHER" id="PTHR36848">
    <property type="entry name" value="DNA-BINDING PROTEIN (PUTATIVE SECRETED PROTEIN)-RELATED"/>
    <property type="match status" value="1"/>
</dbReference>
<dbReference type="RefSeq" id="WP_094015805.1">
    <property type="nucleotide sequence ID" value="NZ_NMQW01000022.1"/>
</dbReference>
<comment type="caution">
    <text evidence="1">The sequence shown here is derived from an EMBL/GenBank/DDBJ whole genome shotgun (WGS) entry which is preliminary data.</text>
</comment>
<gene>
    <name evidence="1" type="ORF">CF651_15675</name>
</gene>
<proteinExistence type="predicted"/>
<dbReference type="CDD" id="cd03143">
    <property type="entry name" value="A4_beta-galactosidase_middle_domain"/>
    <property type="match status" value="1"/>
</dbReference>
<dbReference type="Gene3D" id="2.60.120.260">
    <property type="entry name" value="Galactose-binding domain-like"/>
    <property type="match status" value="1"/>
</dbReference>
<evidence type="ECO:0008006" key="3">
    <source>
        <dbReference type="Google" id="ProtNLM"/>
    </source>
</evidence>
<accession>A0A229UQ03</accession>
<organism evidence="1 2">
    <name type="scientific">Paenibacillus rigui</name>
    <dbReference type="NCBI Taxonomy" id="554312"/>
    <lineage>
        <taxon>Bacteria</taxon>
        <taxon>Bacillati</taxon>
        <taxon>Bacillota</taxon>
        <taxon>Bacilli</taxon>
        <taxon>Bacillales</taxon>
        <taxon>Paenibacillaceae</taxon>
        <taxon>Paenibacillus</taxon>
    </lineage>
</organism>
<protein>
    <recommendedName>
        <fullName evidence="3">Glycoside hydrolase</fullName>
    </recommendedName>
</protein>